<dbReference type="EMBL" id="SMKX01000107">
    <property type="protein sequence ID" value="TDD52419.1"/>
    <property type="molecule type" value="Genomic_DNA"/>
</dbReference>
<name>A0A4R4Z5Y5_9ACTN</name>
<evidence type="ECO:0000313" key="9">
    <source>
        <dbReference type="EMBL" id="TDD52419.1"/>
    </source>
</evidence>
<keyword evidence="10" id="KW-1185">Reference proteome</keyword>
<sequence>MKQPPGPGEVVLGGVDWGRWSVILLKPDCVRRGLTEAVLDRIRREVPVLAQRQMVVEDWQIFVHYWDMLVNKDWFTDRDMVACLRSNYVGEEVVVALAHGSEGIDTSAVVRSLLGHFDPAQAAPGTIRADFGIDALHLAGPQGRLVENLVHASDDATATCRDFGTWYGANEWSLLDLGGQ</sequence>
<proteinExistence type="inferred from homology"/>
<comment type="cofactor">
    <cofactor evidence="1">
        <name>Mg(2+)</name>
        <dbReference type="ChEBI" id="CHEBI:18420"/>
    </cofactor>
</comment>
<dbReference type="PROSITE" id="PS51374">
    <property type="entry name" value="NDPK_LIKE"/>
    <property type="match status" value="1"/>
</dbReference>
<evidence type="ECO:0000256" key="7">
    <source>
        <dbReference type="PROSITE-ProRule" id="PRU00706"/>
    </source>
</evidence>
<evidence type="ECO:0000256" key="1">
    <source>
        <dbReference type="ARBA" id="ARBA00001946"/>
    </source>
</evidence>
<dbReference type="SMART" id="SM00562">
    <property type="entry name" value="NDK"/>
    <property type="match status" value="1"/>
</dbReference>
<dbReference type="InterPro" id="IPR034907">
    <property type="entry name" value="NDK-like_dom"/>
</dbReference>
<evidence type="ECO:0000256" key="5">
    <source>
        <dbReference type="ARBA" id="ARBA00022777"/>
    </source>
</evidence>
<keyword evidence="4" id="KW-0808">Transferase</keyword>
<reference evidence="9 10" key="1">
    <citation type="submission" date="2019-03" db="EMBL/GenBank/DDBJ databases">
        <title>Draft genome sequences of novel Actinobacteria.</title>
        <authorList>
            <person name="Sahin N."/>
            <person name="Ay H."/>
            <person name="Saygin H."/>
        </authorList>
    </citation>
    <scope>NUCLEOTIDE SEQUENCE [LARGE SCALE GENOMIC DNA]</scope>
    <source>
        <strain evidence="9 10">JCM 13523</strain>
    </source>
</reference>
<keyword evidence="6" id="KW-0546">Nucleotide metabolism</keyword>
<dbReference type="PANTHER" id="PTHR11349">
    <property type="entry name" value="NUCLEOSIDE DIPHOSPHATE KINASE"/>
    <property type="match status" value="1"/>
</dbReference>
<dbReference type="OrthoDB" id="9801161at2"/>
<comment type="caution">
    <text evidence="9">The sequence shown here is derived from an EMBL/GenBank/DDBJ whole genome shotgun (WGS) entry which is preliminary data.</text>
</comment>
<feature type="domain" description="Nucleoside diphosphate kinase-like" evidence="8">
    <location>
        <begin position="21"/>
        <end position="174"/>
    </location>
</feature>
<dbReference type="Pfam" id="PF00334">
    <property type="entry name" value="NDK"/>
    <property type="match status" value="1"/>
</dbReference>
<accession>A0A4R4Z5Y5</accession>
<dbReference type="SUPFAM" id="SSF54919">
    <property type="entry name" value="Nucleoside diphosphate kinase, NDK"/>
    <property type="match status" value="1"/>
</dbReference>
<dbReference type="InterPro" id="IPR036850">
    <property type="entry name" value="NDK-like_dom_sf"/>
</dbReference>
<dbReference type="GO" id="GO:0004550">
    <property type="term" value="F:nucleoside diphosphate kinase activity"/>
    <property type="evidence" value="ECO:0007669"/>
    <property type="project" value="UniProtKB-EC"/>
</dbReference>
<comment type="caution">
    <text evidence="7">Lacks conserved residue(s) required for the propagation of feature annotation.</text>
</comment>
<evidence type="ECO:0000256" key="4">
    <source>
        <dbReference type="ARBA" id="ARBA00022679"/>
    </source>
</evidence>
<dbReference type="EC" id="2.7.4.6" evidence="3"/>
<dbReference type="RefSeq" id="WP_132173106.1">
    <property type="nucleotide sequence ID" value="NZ_SMKX01000107.1"/>
</dbReference>
<comment type="similarity">
    <text evidence="2 7">Belongs to the NDK family.</text>
</comment>
<keyword evidence="5" id="KW-0418">Kinase</keyword>
<gene>
    <name evidence="9" type="ORF">E1263_29175</name>
</gene>
<dbReference type="AlphaFoldDB" id="A0A4R4Z5Y5"/>
<protein>
    <recommendedName>
        <fullName evidence="3">nucleoside-diphosphate kinase</fullName>
        <ecNumber evidence="3">2.7.4.6</ecNumber>
    </recommendedName>
</protein>
<dbReference type="Gene3D" id="3.30.70.141">
    <property type="entry name" value="Nucleoside diphosphate kinase-like domain"/>
    <property type="match status" value="1"/>
</dbReference>
<evidence type="ECO:0000256" key="3">
    <source>
        <dbReference type="ARBA" id="ARBA00012966"/>
    </source>
</evidence>
<dbReference type="Proteomes" id="UP000295124">
    <property type="component" value="Unassembled WGS sequence"/>
</dbReference>
<evidence type="ECO:0000256" key="6">
    <source>
        <dbReference type="ARBA" id="ARBA00023080"/>
    </source>
</evidence>
<evidence type="ECO:0000259" key="8">
    <source>
        <dbReference type="SMART" id="SM00562"/>
    </source>
</evidence>
<organism evidence="9 10">
    <name type="scientific">Kribbella antibiotica</name>
    <dbReference type="NCBI Taxonomy" id="190195"/>
    <lineage>
        <taxon>Bacteria</taxon>
        <taxon>Bacillati</taxon>
        <taxon>Actinomycetota</taxon>
        <taxon>Actinomycetes</taxon>
        <taxon>Propionibacteriales</taxon>
        <taxon>Kribbellaceae</taxon>
        <taxon>Kribbella</taxon>
    </lineage>
</organism>
<evidence type="ECO:0000313" key="10">
    <source>
        <dbReference type="Proteomes" id="UP000295124"/>
    </source>
</evidence>
<evidence type="ECO:0000256" key="2">
    <source>
        <dbReference type="ARBA" id="ARBA00008142"/>
    </source>
</evidence>
<dbReference type="GO" id="GO:0009117">
    <property type="term" value="P:nucleotide metabolic process"/>
    <property type="evidence" value="ECO:0007669"/>
    <property type="project" value="UniProtKB-KW"/>
</dbReference>